<proteinExistence type="predicted"/>
<dbReference type="Pfam" id="PF18911">
    <property type="entry name" value="PKD_4"/>
    <property type="match status" value="1"/>
</dbReference>
<keyword evidence="2" id="KW-0325">Glycoprotein</keyword>
<evidence type="ECO:0000259" key="3">
    <source>
        <dbReference type="PROSITE" id="PS51484"/>
    </source>
</evidence>
<evidence type="ECO:0000256" key="1">
    <source>
        <dbReference type="ARBA" id="ARBA00022729"/>
    </source>
</evidence>
<dbReference type="SUPFAM" id="SSF49299">
    <property type="entry name" value="PKD domain"/>
    <property type="match status" value="1"/>
</dbReference>
<dbReference type="InterPro" id="IPR055401">
    <property type="entry name" value="CEMIP_beta-hel_dom"/>
</dbReference>
<dbReference type="Pfam" id="PF24606">
    <property type="entry name" value="CEMIP_beta-hel"/>
    <property type="match status" value="1"/>
</dbReference>
<dbReference type="SMART" id="SM00710">
    <property type="entry name" value="PbH1"/>
    <property type="match status" value="6"/>
</dbReference>
<dbReference type="InterPro" id="IPR052387">
    <property type="entry name" value="Fibrocystin"/>
</dbReference>
<dbReference type="EMBL" id="JTHE03000019">
    <property type="protein sequence ID" value="MCM1981756.1"/>
    <property type="molecule type" value="Genomic_DNA"/>
</dbReference>
<protein>
    <submittedName>
        <fullName evidence="4">PKD domain-containing protein</fullName>
    </submittedName>
</protein>
<dbReference type="Gene3D" id="2.60.40.10">
    <property type="entry name" value="Immunoglobulins"/>
    <property type="match status" value="1"/>
</dbReference>
<dbReference type="InterPro" id="IPR013783">
    <property type="entry name" value="Ig-like_fold"/>
</dbReference>
<dbReference type="InterPro" id="IPR019316">
    <property type="entry name" value="G8_domain"/>
</dbReference>
<dbReference type="Pfam" id="PF10162">
    <property type="entry name" value="G8"/>
    <property type="match status" value="1"/>
</dbReference>
<evidence type="ECO:0000313" key="5">
    <source>
        <dbReference type="Proteomes" id="UP000031561"/>
    </source>
</evidence>
<dbReference type="SMART" id="SM00089">
    <property type="entry name" value="PKD"/>
    <property type="match status" value="1"/>
</dbReference>
<accession>A0ABD4SZ63</accession>
<feature type="domain" description="G8" evidence="3">
    <location>
        <begin position="139"/>
        <end position="259"/>
    </location>
</feature>
<dbReference type="InterPro" id="IPR035986">
    <property type="entry name" value="PKD_dom_sf"/>
</dbReference>
<reference evidence="4 5" key="1">
    <citation type="journal article" date="2015" name="Genome Announc.">
        <title>Draft Genome Sequence of Filamentous Marine Cyanobacterium Lyngbya confervoides Strain BDU141951.</title>
        <authorList>
            <person name="Chandrababunaidu M.M."/>
            <person name="Sen D."/>
            <person name="Tripathy S."/>
        </authorList>
    </citation>
    <scope>NUCLEOTIDE SEQUENCE [LARGE SCALE GENOMIC DNA]</scope>
    <source>
        <strain evidence="4 5">BDU141951</strain>
    </source>
</reference>
<keyword evidence="1" id="KW-0732">Signal</keyword>
<gene>
    <name evidence="4" type="ORF">QQ91_0002770</name>
</gene>
<dbReference type="PANTHER" id="PTHR46769">
    <property type="entry name" value="POLYCYSTIC KIDNEY AND HEPATIC DISEASE 1 (AUTOSOMAL RECESSIVE)-LIKE 1"/>
    <property type="match status" value="1"/>
</dbReference>
<name>A0ABD4SZ63_9CYAN</name>
<comment type="caution">
    <text evidence="4">The sequence shown here is derived from an EMBL/GenBank/DDBJ whole genome shotgun (WGS) entry which is preliminary data.</text>
</comment>
<organism evidence="4 5">
    <name type="scientific">Lyngbya confervoides BDU141951</name>
    <dbReference type="NCBI Taxonomy" id="1574623"/>
    <lineage>
        <taxon>Bacteria</taxon>
        <taxon>Bacillati</taxon>
        <taxon>Cyanobacteriota</taxon>
        <taxon>Cyanophyceae</taxon>
        <taxon>Oscillatoriophycideae</taxon>
        <taxon>Oscillatoriales</taxon>
        <taxon>Microcoleaceae</taxon>
        <taxon>Lyngbya</taxon>
    </lineage>
</organism>
<dbReference type="PANTHER" id="PTHR46769:SF2">
    <property type="entry name" value="FIBROCYSTIN-L ISOFORM 2 PRECURSOR-RELATED"/>
    <property type="match status" value="1"/>
</dbReference>
<evidence type="ECO:0000256" key="2">
    <source>
        <dbReference type="ARBA" id="ARBA00023180"/>
    </source>
</evidence>
<keyword evidence="5" id="KW-1185">Reference proteome</keyword>
<dbReference type="InterPro" id="IPR006626">
    <property type="entry name" value="PbH1"/>
</dbReference>
<dbReference type="AlphaFoldDB" id="A0ABD4SZ63"/>
<dbReference type="PROSITE" id="PS51484">
    <property type="entry name" value="G8"/>
    <property type="match status" value="1"/>
</dbReference>
<dbReference type="Proteomes" id="UP000031561">
    <property type="component" value="Unassembled WGS sequence"/>
</dbReference>
<dbReference type="InterPro" id="IPR022409">
    <property type="entry name" value="PKD/Chitinase_dom"/>
</dbReference>
<dbReference type="InterPro" id="IPR000601">
    <property type="entry name" value="PKD_dom"/>
</dbReference>
<dbReference type="CDD" id="cd00146">
    <property type="entry name" value="PKD"/>
    <property type="match status" value="1"/>
</dbReference>
<dbReference type="SMART" id="SM01225">
    <property type="entry name" value="G8"/>
    <property type="match status" value="1"/>
</dbReference>
<dbReference type="RefSeq" id="WP_166279722.1">
    <property type="nucleotide sequence ID" value="NZ_JTHE03000019.1"/>
</dbReference>
<evidence type="ECO:0000313" key="4">
    <source>
        <dbReference type="EMBL" id="MCM1981756.1"/>
    </source>
</evidence>
<sequence>MNSRSEKMEKVKYEKHRVLKAHQRVFGDSLTPPWIDVMLGTDTSLGIQSAPSSLTYDAYGSGSTLEVSTALSLDSIALTQRDLTQSNAEPQSMTMSMDPTMPHASDPVKHGEHMGLLNLLPHGAETHRAVNSGSWFHASTWLNGQIPGENARVLIPVGIEVIYDAESDLRFDTVRIDGGLTFSSSQNTKMVVDTLFSDTTGTLTIGTAHNPIQADKTARIIIDSQDAVSDALQLGKGVITHGTTRIYGAEKLDFVSLQDAQAGDNVLTLNLPTGMLTPQGWQIGDQLVLGGTGYNRQGSNQDNSRFQDEVLIITAINGNQIRFINRDIITGDNTVLRFNHRRPPGFTNETNLYVANLSRNVSISSEQGKDTPLAHRGHVMFMHNPDVQVVNAGFYDLGRSNKNQIVDDVGTNRDGTAGNGTNVRGRYALHFHRTGANDIHGTPALARGNAVVGSPGWGIVHHDSHATLEDNVVFDVLGAGIVAESGNEIGSWHNNITLKTTGDSDPWHSFEHHGLRVQNFDMGFNGEGYWVQGAGQVVMTDNIAVSAAGAAITVFGGGDGGAEARDKHAIAVANLPQEWQNISQGRGDESMVDVAATPLRLLSGFEAYNSEKGILTWGTMLNGDGQHTMDVPGAHALPTTIPAHDYRATVENFKLWNIRNHGVQLWYTSQYNLSNGLILADTSIHENGRGIGIANNSKNHRFKNLHIQDFFTGIQLPNDDGGWWGDYQHRALMGSVLEDSYIFGVKSNFSYFADDSHYLAMQGNNTFGDPNGPNALPIASYTTQSMGGLAYRLDASSSYDPDPWNTESKYTTRGIVSYGWDFDHDGIVDKYGKTVSHVFDGVGLKPVTLTVWDQDGSTTQTMQWLEVWPQPYGDAFINGNFSQNQFKTHNAASSSEANVGWVKGSGTHDPFLGTDGALVLSTGSAHHTGISQVIQDEAMRRGVQTLQIRAKNTEARIDPYNTNQIKVSLWGINGQFLNRVNDGGQGPKPSGALPMEAVQLLNSDLGGSTYDWQTFNFEVNLGSGYNYLLAEVYITRTNQSGDYFAIDSFNLVGPSPIPPIL</sequence>